<dbReference type="Proteomes" id="UP000064893">
    <property type="component" value="Chromosome"/>
</dbReference>
<evidence type="ECO:0000259" key="4">
    <source>
        <dbReference type="SMART" id="SM00738"/>
    </source>
</evidence>
<keyword evidence="2" id="KW-0805">Transcription regulation</keyword>
<dbReference type="GO" id="GO:0031564">
    <property type="term" value="P:transcription antitermination"/>
    <property type="evidence" value="ECO:0007669"/>
    <property type="project" value="UniProtKB-KW"/>
</dbReference>
<dbReference type="Pfam" id="PF02357">
    <property type="entry name" value="NusG"/>
    <property type="match status" value="1"/>
</dbReference>
<keyword evidence="3" id="KW-0804">Transcription</keyword>
<keyword evidence="6" id="KW-1185">Reference proteome</keyword>
<name>A0A0S2I0B1_9BACT</name>
<evidence type="ECO:0000313" key="5">
    <source>
        <dbReference type="EMBL" id="ALO15748.1"/>
    </source>
</evidence>
<gene>
    <name evidence="5" type="primary">nusG_2</name>
    <name evidence="5" type="ORF">L21SP5_02115</name>
</gene>
<dbReference type="InterPro" id="IPR006645">
    <property type="entry name" value="NGN-like_dom"/>
</dbReference>
<dbReference type="SMART" id="SM00738">
    <property type="entry name" value="NGN"/>
    <property type="match status" value="1"/>
</dbReference>
<evidence type="ECO:0000313" key="6">
    <source>
        <dbReference type="Proteomes" id="UP000064893"/>
    </source>
</evidence>
<dbReference type="InterPro" id="IPR008991">
    <property type="entry name" value="Translation_prot_SH3-like_sf"/>
</dbReference>
<organism evidence="5 6">
    <name type="scientific">Salinivirga cyanobacteriivorans</name>
    <dbReference type="NCBI Taxonomy" id="1307839"/>
    <lineage>
        <taxon>Bacteria</taxon>
        <taxon>Pseudomonadati</taxon>
        <taxon>Bacteroidota</taxon>
        <taxon>Bacteroidia</taxon>
        <taxon>Bacteroidales</taxon>
        <taxon>Salinivirgaceae</taxon>
        <taxon>Salinivirga</taxon>
    </lineage>
</organism>
<evidence type="ECO:0000256" key="1">
    <source>
        <dbReference type="ARBA" id="ARBA00022814"/>
    </source>
</evidence>
<dbReference type="GO" id="GO:0006354">
    <property type="term" value="P:DNA-templated transcription elongation"/>
    <property type="evidence" value="ECO:0007669"/>
    <property type="project" value="InterPro"/>
</dbReference>
<dbReference type="STRING" id="1307839.L21SP5_02115"/>
<dbReference type="KEGG" id="blq:L21SP5_02115"/>
<evidence type="ECO:0000256" key="3">
    <source>
        <dbReference type="ARBA" id="ARBA00023163"/>
    </source>
</evidence>
<dbReference type="SUPFAM" id="SSF50104">
    <property type="entry name" value="Translation proteins SH3-like domain"/>
    <property type="match status" value="1"/>
</dbReference>
<protein>
    <submittedName>
        <fullName evidence="5">Transcription termination/antitermination protein NusG</fullName>
    </submittedName>
</protein>
<dbReference type="InterPro" id="IPR036735">
    <property type="entry name" value="NGN_dom_sf"/>
</dbReference>
<dbReference type="SUPFAM" id="SSF82679">
    <property type="entry name" value="N-utilization substance G protein NusG, N-terminal domain"/>
    <property type="match status" value="1"/>
</dbReference>
<dbReference type="EMBL" id="CP013118">
    <property type="protein sequence ID" value="ALO15748.1"/>
    <property type="molecule type" value="Genomic_DNA"/>
</dbReference>
<dbReference type="PATRIC" id="fig|1307839.3.peg.2230"/>
<dbReference type="CDD" id="cd09895">
    <property type="entry name" value="NGN_SP_UpxY"/>
    <property type="match status" value="1"/>
</dbReference>
<dbReference type="InterPro" id="IPR043425">
    <property type="entry name" value="NusG-like"/>
</dbReference>
<dbReference type="PANTHER" id="PTHR30265">
    <property type="entry name" value="RHO-INTERACTING TRANSCRIPTION TERMINATION FACTOR NUSG"/>
    <property type="match status" value="1"/>
</dbReference>
<dbReference type="NCBIfam" id="NF033644">
    <property type="entry name" value="antiterm_UpxY"/>
    <property type="match status" value="1"/>
</dbReference>
<reference evidence="5 6" key="1">
    <citation type="submission" date="2015-11" db="EMBL/GenBank/DDBJ databases">
        <title>Description and complete genome sequence of a novel strain predominating in hypersaline microbial mats and representing a new family of the Bacteriodetes phylum.</title>
        <authorList>
            <person name="Spring S."/>
            <person name="Bunk B."/>
            <person name="Sproer C."/>
            <person name="Klenk H.-P."/>
        </authorList>
    </citation>
    <scope>NUCLEOTIDE SEQUENCE [LARGE SCALE GENOMIC DNA]</scope>
    <source>
        <strain evidence="5 6">L21-Spi-D4</strain>
    </source>
</reference>
<feature type="domain" description="NusG-like N-terminal" evidence="4">
    <location>
        <begin position="44"/>
        <end position="141"/>
    </location>
</feature>
<proteinExistence type="predicted"/>
<sequence length="205" mass="23344">MILFLQGVAVKIIWHLHPFIKKQVGGAGIICNFEFRLGIKTMSEKNWYAVYTRPRSEKKTHQMLLERGIETYLPLIKTLRQWSDRKKRVELPLIPSYVFVNIEEKNYRSVLEVDGALGFITFERKKVPIPERQMKALMGIVEHGLDVEATAANIHSGDKVRIGSGPLRGTQGEVVDIAGKNRFVLRIDMGYTLIVDIQGAEIIKV</sequence>
<dbReference type="Gene3D" id="3.30.70.940">
    <property type="entry name" value="NusG, N-terminal domain"/>
    <property type="match status" value="1"/>
</dbReference>
<accession>A0A0S2I0B1</accession>
<evidence type="ECO:0000256" key="2">
    <source>
        <dbReference type="ARBA" id="ARBA00023015"/>
    </source>
</evidence>
<keyword evidence="1" id="KW-0889">Transcription antitermination</keyword>
<dbReference type="AlphaFoldDB" id="A0A0S2I0B1"/>
<dbReference type="PANTHER" id="PTHR30265:SF4">
    <property type="entry name" value="KOW MOTIF FAMILY PROTEIN, EXPRESSED"/>
    <property type="match status" value="1"/>
</dbReference>